<evidence type="ECO:0000313" key="1">
    <source>
        <dbReference type="EMBL" id="AIQ14280.1"/>
    </source>
</evidence>
<dbReference type="STRING" id="44251.PDUR_22010"/>
<dbReference type="eggNOG" id="COG0189">
    <property type="taxonomic scope" value="Bacteria"/>
</dbReference>
<dbReference type="RefSeq" id="WP_042208068.1">
    <property type="nucleotide sequence ID" value="NZ_CP009288.1"/>
</dbReference>
<dbReference type="OrthoDB" id="7869153at2"/>
<evidence type="ECO:0008006" key="3">
    <source>
        <dbReference type="Google" id="ProtNLM"/>
    </source>
</evidence>
<gene>
    <name evidence="1" type="ORF">PDUR_22010</name>
</gene>
<accession>A0A089HU54</accession>
<proteinExistence type="predicted"/>
<dbReference type="Pfam" id="PF14398">
    <property type="entry name" value="ATPgrasp_YheCD"/>
    <property type="match status" value="1"/>
</dbReference>
<name>A0A089HU54_PAEDU</name>
<protein>
    <recommendedName>
        <fullName evidence="3">ATP-grasp domain-containing protein</fullName>
    </recommendedName>
</protein>
<dbReference type="Proteomes" id="UP000029409">
    <property type="component" value="Chromosome"/>
</dbReference>
<dbReference type="SUPFAM" id="SSF56059">
    <property type="entry name" value="Glutathione synthetase ATP-binding domain-like"/>
    <property type="match status" value="1"/>
</dbReference>
<dbReference type="KEGG" id="pdu:PDUR_22010"/>
<dbReference type="AlphaFoldDB" id="A0A089HU54"/>
<organism evidence="1 2">
    <name type="scientific">Paenibacillus durus</name>
    <name type="common">Paenibacillus azotofixans</name>
    <dbReference type="NCBI Taxonomy" id="44251"/>
    <lineage>
        <taxon>Bacteria</taxon>
        <taxon>Bacillati</taxon>
        <taxon>Bacillota</taxon>
        <taxon>Bacilli</taxon>
        <taxon>Bacillales</taxon>
        <taxon>Paenibacillaceae</taxon>
        <taxon>Paenibacillus</taxon>
    </lineage>
</organism>
<sequence>MAGRQLASKWRKTEALLSDSRISGYIPKTMPYSNTALHSMLQRYGNVVIKPIVGGGGYGVIKVFRDGRGYGFTYMDRTRIYQDYSSMAGALKRAKVKRSYLIQQGISLARIAGRPIDYRVKVVKNGEHWEFRSMVGRLARPGLFVTNLCKGGTMLTCREGLRRSLPRTKISAKRTEMRNLTITCIGVLERHFPGIGELGFDYAIDRTGRIWILEVNTRPQ</sequence>
<dbReference type="InterPro" id="IPR026838">
    <property type="entry name" value="YheC/D"/>
</dbReference>
<evidence type="ECO:0000313" key="2">
    <source>
        <dbReference type="Proteomes" id="UP000029409"/>
    </source>
</evidence>
<reference evidence="1 2" key="1">
    <citation type="submission" date="2014-08" db="EMBL/GenBank/DDBJ databases">
        <title>Comparative genomics of the Paenibacillus odorifer group.</title>
        <authorList>
            <person name="den Bakker H.C."/>
            <person name="Tsai Y.-C."/>
            <person name="Martin N."/>
            <person name="Korlach J."/>
            <person name="Wiedmann M."/>
        </authorList>
    </citation>
    <scope>NUCLEOTIDE SEQUENCE [LARGE SCALE GENOMIC DNA]</scope>
    <source>
        <strain evidence="1 2">DSM 1735</strain>
    </source>
</reference>
<dbReference type="Gene3D" id="3.30.470.20">
    <property type="entry name" value="ATP-grasp fold, B domain"/>
    <property type="match status" value="1"/>
</dbReference>
<dbReference type="EMBL" id="CP009288">
    <property type="protein sequence ID" value="AIQ14280.1"/>
    <property type="molecule type" value="Genomic_DNA"/>
</dbReference>
<keyword evidence="2" id="KW-1185">Reference proteome</keyword>